<keyword evidence="1" id="KW-0175">Coiled coil</keyword>
<dbReference type="InParanoid" id="K1WA26"/>
<organism evidence="3 4">
    <name type="scientific">Trichosporon asahii var. asahii (strain CBS 8904)</name>
    <name type="common">Yeast</name>
    <dbReference type="NCBI Taxonomy" id="1220162"/>
    <lineage>
        <taxon>Eukaryota</taxon>
        <taxon>Fungi</taxon>
        <taxon>Dikarya</taxon>
        <taxon>Basidiomycota</taxon>
        <taxon>Agaricomycotina</taxon>
        <taxon>Tremellomycetes</taxon>
        <taxon>Trichosporonales</taxon>
        <taxon>Trichosporonaceae</taxon>
        <taxon>Trichosporon</taxon>
    </lineage>
</organism>
<protein>
    <submittedName>
        <fullName evidence="3">Uncharacterized protein</fullName>
    </submittedName>
</protein>
<name>K1WA26_TRIAC</name>
<reference evidence="3 4" key="1">
    <citation type="journal article" date="2012" name="Eukaryot. Cell">
        <title>Genome sequence of the Trichosporon asahii environmental strain CBS 8904.</title>
        <authorList>
            <person name="Yang R.Y."/>
            <person name="Li H.T."/>
            <person name="Zhu H."/>
            <person name="Zhou G.P."/>
            <person name="Wang M."/>
            <person name="Wang L."/>
        </authorList>
    </citation>
    <scope>NUCLEOTIDE SEQUENCE [LARGE SCALE GENOMIC DNA]</scope>
    <source>
        <strain evidence="3 4">CBS 8904</strain>
    </source>
</reference>
<proteinExistence type="predicted"/>
<dbReference type="Proteomes" id="UP000006757">
    <property type="component" value="Unassembled WGS sequence"/>
</dbReference>
<evidence type="ECO:0000313" key="4">
    <source>
        <dbReference type="Proteomes" id="UP000006757"/>
    </source>
</evidence>
<evidence type="ECO:0000256" key="2">
    <source>
        <dbReference type="SAM" id="MobiDB-lite"/>
    </source>
</evidence>
<sequence length="126" mass="14214">MSVFSMNDFKSLEEAREALITDYDRQRAELRQRSMAIKRELLRKTGQAKALRALRKHTKEVTRRLKKDLKEKLAAADLWAFEDPNYPAAASGSSPAEKEVTEASNDDVEVKSEPQNSGKNTVAYGL</sequence>
<accession>K1WA26</accession>
<dbReference type="HOGENOM" id="CLU_1983131_0_0_1"/>
<dbReference type="AlphaFoldDB" id="K1WA26"/>
<gene>
    <name evidence="3" type="ORF">A1Q2_07124</name>
</gene>
<comment type="caution">
    <text evidence="3">The sequence shown here is derived from an EMBL/GenBank/DDBJ whole genome shotgun (WGS) entry which is preliminary data.</text>
</comment>
<dbReference type="EMBL" id="AMBO01000387">
    <property type="protein sequence ID" value="EKC98528.1"/>
    <property type="molecule type" value="Genomic_DNA"/>
</dbReference>
<evidence type="ECO:0000313" key="3">
    <source>
        <dbReference type="EMBL" id="EKC98528.1"/>
    </source>
</evidence>
<feature type="coiled-coil region" evidence="1">
    <location>
        <begin position="9"/>
        <end position="40"/>
    </location>
</feature>
<feature type="region of interest" description="Disordered" evidence="2">
    <location>
        <begin position="85"/>
        <end position="126"/>
    </location>
</feature>
<keyword evidence="4" id="KW-1185">Reference proteome</keyword>
<evidence type="ECO:0000256" key="1">
    <source>
        <dbReference type="SAM" id="Coils"/>
    </source>
</evidence>